<organism evidence="1 2">
    <name type="scientific">Candidatus Curtissbacteria bacterium RBG_13_40_7</name>
    <dbReference type="NCBI Taxonomy" id="1797706"/>
    <lineage>
        <taxon>Bacteria</taxon>
        <taxon>Candidatus Curtissiibacteriota</taxon>
    </lineage>
</organism>
<comment type="caution">
    <text evidence="1">The sequence shown here is derived from an EMBL/GenBank/DDBJ whole genome shotgun (WGS) entry which is preliminary data.</text>
</comment>
<protein>
    <submittedName>
        <fullName evidence="1">Uncharacterized protein</fullName>
    </submittedName>
</protein>
<dbReference type="Proteomes" id="UP000179252">
    <property type="component" value="Unassembled WGS sequence"/>
</dbReference>
<sequence>MLPFEKNFQAKLIADFATLDPDKKFELEQLLWDTYEAIYKLKLEENLRLALSRVKETKEKLDEDFYSRVKQQTEHDMEVDFAKITASSDIAQVRTKLDLLLKDQSPSPPSQHS</sequence>
<proteinExistence type="predicted"/>
<accession>A0A1F5FUD1</accession>
<name>A0A1F5FUD1_9BACT</name>
<evidence type="ECO:0000313" key="1">
    <source>
        <dbReference type="EMBL" id="OGD83174.1"/>
    </source>
</evidence>
<gene>
    <name evidence="1" type="ORF">A2165_04525</name>
</gene>
<reference evidence="1 2" key="1">
    <citation type="journal article" date="2016" name="Nat. Commun.">
        <title>Thousands of microbial genomes shed light on interconnected biogeochemical processes in an aquifer system.</title>
        <authorList>
            <person name="Anantharaman K."/>
            <person name="Brown C.T."/>
            <person name="Hug L.A."/>
            <person name="Sharon I."/>
            <person name="Castelle C.J."/>
            <person name="Probst A.J."/>
            <person name="Thomas B.C."/>
            <person name="Singh A."/>
            <person name="Wilkins M.J."/>
            <person name="Karaoz U."/>
            <person name="Brodie E.L."/>
            <person name="Williams K.H."/>
            <person name="Hubbard S.S."/>
            <person name="Banfield J.F."/>
        </authorList>
    </citation>
    <scope>NUCLEOTIDE SEQUENCE [LARGE SCALE GENOMIC DNA]</scope>
</reference>
<dbReference type="AlphaFoldDB" id="A0A1F5FUD1"/>
<evidence type="ECO:0000313" key="2">
    <source>
        <dbReference type="Proteomes" id="UP000179252"/>
    </source>
</evidence>
<dbReference type="EMBL" id="MFAU01000057">
    <property type="protein sequence ID" value="OGD83174.1"/>
    <property type="molecule type" value="Genomic_DNA"/>
</dbReference>